<reference evidence="2" key="1">
    <citation type="submission" date="2020-12" db="EMBL/GenBank/DDBJ databases">
        <title>M. sibirica DSM 26468T genome.</title>
        <authorList>
            <person name="Thieme N."/>
            <person name="Rettenmaier R."/>
            <person name="Zverlov V."/>
            <person name="Liebl W."/>
        </authorList>
    </citation>
    <scope>NUCLEOTIDE SEQUENCE</scope>
    <source>
        <strain evidence="2">DSM 26468</strain>
    </source>
</reference>
<dbReference type="Proteomes" id="UP000623269">
    <property type="component" value="Unassembled WGS sequence"/>
</dbReference>
<dbReference type="AlphaFoldDB" id="A0A8J7H6W6"/>
<name>A0A8J7H6W6_9FIRM</name>
<proteinExistence type="predicted"/>
<protein>
    <submittedName>
        <fullName evidence="2">DUF4397 domain-containing protein</fullName>
    </submittedName>
</protein>
<accession>A0A8J7H6W6</accession>
<dbReference type="Pfam" id="PF14344">
    <property type="entry name" value="DUF4397"/>
    <property type="match status" value="2"/>
</dbReference>
<comment type="caution">
    <text evidence="2">The sequence shown here is derived from an EMBL/GenBank/DDBJ whole genome shotgun (WGS) entry which is preliminary data.</text>
</comment>
<evidence type="ECO:0000313" key="2">
    <source>
        <dbReference type="EMBL" id="MBH1940786.1"/>
    </source>
</evidence>
<dbReference type="EMBL" id="JAEAGR010000006">
    <property type="protein sequence ID" value="MBH1940786.1"/>
    <property type="molecule type" value="Genomic_DNA"/>
</dbReference>
<dbReference type="InterPro" id="IPR025510">
    <property type="entry name" value="DUF4397"/>
</dbReference>
<evidence type="ECO:0000313" key="3">
    <source>
        <dbReference type="Proteomes" id="UP000623269"/>
    </source>
</evidence>
<evidence type="ECO:0000259" key="1">
    <source>
        <dbReference type="Pfam" id="PF14344"/>
    </source>
</evidence>
<feature type="domain" description="DUF4397" evidence="1">
    <location>
        <begin position="21"/>
        <end position="136"/>
    </location>
</feature>
<gene>
    <name evidence="2" type="ORF">I5677_07790</name>
</gene>
<sequence length="216" mass="23437">MRNNGKGQTNNKSRNSRQATSYIRVLHASPGAPAVDVYADGTLLVSDLAFKEQSMYVRVPSGSYNVTVYPTGQTTDAVIDTTVEIPENAAFNAVAVGTLPDLSLMTIQEPNMPPETDEACVRFVHISPDAPNVDIRLEDGTNVFTDIGYKEESDYVCVDEGTYTFNVNPAGTDTTVLTVPDVSLDAKTYYTIYAVGLVDGTPELEALLITEPREED</sequence>
<feature type="domain" description="DUF4397" evidence="1">
    <location>
        <begin position="139"/>
        <end position="212"/>
    </location>
</feature>
<organism evidence="2 3">
    <name type="scientific">Mobilitalea sibirica</name>
    <dbReference type="NCBI Taxonomy" id="1462919"/>
    <lineage>
        <taxon>Bacteria</taxon>
        <taxon>Bacillati</taxon>
        <taxon>Bacillota</taxon>
        <taxon>Clostridia</taxon>
        <taxon>Lachnospirales</taxon>
        <taxon>Lachnospiraceae</taxon>
        <taxon>Mobilitalea</taxon>
    </lineage>
</organism>
<keyword evidence="3" id="KW-1185">Reference proteome</keyword>